<evidence type="ECO:0000313" key="3">
    <source>
        <dbReference type="Proteomes" id="UP000245431"/>
    </source>
</evidence>
<protein>
    <submittedName>
        <fullName evidence="2">Uncharacterized protein</fullName>
    </submittedName>
</protein>
<evidence type="ECO:0000313" key="2">
    <source>
        <dbReference type="EMBL" id="SBW84624.1"/>
    </source>
</evidence>
<feature type="compositionally biased region" description="Polar residues" evidence="1">
    <location>
        <begin position="541"/>
        <end position="552"/>
    </location>
</feature>
<reference evidence="3" key="1">
    <citation type="submission" date="2016-07" db="EMBL/GenBank/DDBJ databases">
        <authorList>
            <person name="Florea S."/>
            <person name="Webb J.S."/>
            <person name="Jaromczyk J."/>
            <person name="Schardl C.L."/>
        </authorList>
    </citation>
    <scope>NUCLEOTIDE SEQUENCE [LARGE SCALE GENOMIC DNA]</scope>
    <source>
        <strain evidence="3">1YdBTEX2</strain>
    </source>
</reference>
<name>A0A1D3K8C6_PSEVE</name>
<dbReference type="AlphaFoldDB" id="A0A1D3K8C6"/>
<dbReference type="EMBL" id="LT599584">
    <property type="protein sequence ID" value="SBW84624.1"/>
    <property type="molecule type" value="Genomic_DNA"/>
</dbReference>
<dbReference type="SUPFAM" id="SSF55874">
    <property type="entry name" value="ATPase domain of HSP90 chaperone/DNA topoisomerase II/histidine kinase"/>
    <property type="match status" value="1"/>
</dbReference>
<feature type="region of interest" description="Disordered" evidence="1">
    <location>
        <begin position="534"/>
        <end position="579"/>
    </location>
</feature>
<gene>
    <name evidence="2" type="ORF">PVE_R2G0598</name>
</gene>
<organism evidence="2 3">
    <name type="scientific">Pseudomonas veronii 1YdBTEX2</name>
    <dbReference type="NCBI Taxonomy" id="1295141"/>
    <lineage>
        <taxon>Bacteria</taxon>
        <taxon>Pseudomonadati</taxon>
        <taxon>Pseudomonadota</taxon>
        <taxon>Gammaproteobacteria</taxon>
        <taxon>Pseudomonadales</taxon>
        <taxon>Pseudomonadaceae</taxon>
        <taxon>Pseudomonas</taxon>
    </lineage>
</organism>
<proteinExistence type="predicted"/>
<dbReference type="Gene3D" id="3.30.565.10">
    <property type="entry name" value="Histidine kinase-like ATPase, C-terminal domain"/>
    <property type="match status" value="1"/>
</dbReference>
<accession>A0A1D3K8C6</accession>
<evidence type="ECO:0000256" key="1">
    <source>
        <dbReference type="SAM" id="MobiDB-lite"/>
    </source>
</evidence>
<sequence>MNAVDAGATHIHLTIDHSGEFSLRDNGKGFQSREEVESFWETFGTPHTNGDAFYGRFRIGRGQIMSYASTKWRSGHFEMNVDLEADQATFGYGLTEHERIQDGCTISGNLYMSKGFDLEACFRSLRDVFEEWSIRSDRTFESLVQFVPIPVSINSVQVNSPPSGFVWDREDDRAWYKFDRNHHSIDIYNMGVFVESVTSYDFGVGGIICSKIPFKLNLARNSVLTHECETWAQIKEVIYGQFAQDLKGVKRLNRYEASALLHGLCHAEETLALPVRNRIKKLRFLPDIFGALRSPDEFLKEGEFTLYDGVHTGIAEHVQRHSLATVVMPQMFLDASIAASDHNAKVLLGRLRAKLYGDQNREYTFRPFEHFVSELSDISTILKDEDLSREESLVLGLLRRFNRQVANITLGRKAPVRKIVAGNSDCFEAWTDGKTFIAFDRIQLSGMRWESGSTKLINLLVHEYSHVESSVGNHDHDLDFYQCFHEAVLHRNYGGIVNDLFKNYLDGLVKLSIVPSAYTGTLARRIGKLSLSLPKRGGSKSADSTKGHQNSACRPIEADHASDEGIDLSGGLLVNQPLS</sequence>
<dbReference type="InterPro" id="IPR036890">
    <property type="entry name" value="HATPase_C_sf"/>
</dbReference>
<dbReference type="Proteomes" id="UP000245431">
    <property type="component" value="Chromosome PVE_r2"/>
</dbReference>